<dbReference type="EMBL" id="JAABOQ010000001">
    <property type="protein sequence ID" value="NER16219.1"/>
    <property type="molecule type" value="Genomic_DNA"/>
</dbReference>
<sequence>MKNVKLLCYLILGVLFYTSCTEQVDFEQAKDLSIQPVLTASLVTFSASPLQYAQPGVIQNASVIDTVRLDVIGEDFYKDNVIRTELTFNIVNNIEADFNLNFRFTDDEFADQYEFDIPIPEGSLANPAIVDYTEVFEGADLDRFTSSKIIILTATIINSSGTQFDATTTSEFNLKSKATAFFDFDL</sequence>
<dbReference type="RefSeq" id="WP_164029465.1">
    <property type="nucleotide sequence ID" value="NZ_JAABOQ010000001.1"/>
</dbReference>
<accession>A0A6M0CJW7</accession>
<evidence type="ECO:0000313" key="2">
    <source>
        <dbReference type="Proteomes" id="UP000474296"/>
    </source>
</evidence>
<dbReference type="Proteomes" id="UP000474296">
    <property type="component" value="Unassembled WGS sequence"/>
</dbReference>
<name>A0A6M0CJW7_9FLAO</name>
<keyword evidence="2" id="KW-1185">Reference proteome</keyword>
<evidence type="ECO:0000313" key="1">
    <source>
        <dbReference type="EMBL" id="NER16219.1"/>
    </source>
</evidence>
<comment type="caution">
    <text evidence="1">The sequence shown here is derived from an EMBL/GenBank/DDBJ whole genome shotgun (WGS) entry which is preliminary data.</text>
</comment>
<protein>
    <submittedName>
        <fullName evidence="1">Uncharacterized protein</fullName>
    </submittedName>
</protein>
<dbReference type="AlphaFoldDB" id="A0A6M0CJW7"/>
<organism evidence="1 2">
    <name type="scientific">Spongiivirga citrea</name>
    <dbReference type="NCBI Taxonomy" id="1481457"/>
    <lineage>
        <taxon>Bacteria</taxon>
        <taxon>Pseudomonadati</taxon>
        <taxon>Bacteroidota</taxon>
        <taxon>Flavobacteriia</taxon>
        <taxon>Flavobacteriales</taxon>
        <taxon>Flavobacteriaceae</taxon>
        <taxon>Spongiivirga</taxon>
    </lineage>
</organism>
<proteinExistence type="predicted"/>
<reference evidence="1 2" key="1">
    <citation type="submission" date="2020-01" db="EMBL/GenBank/DDBJ databases">
        <title>Spongiivirga citrea KCTC 32990T.</title>
        <authorList>
            <person name="Wang G."/>
        </authorList>
    </citation>
    <scope>NUCLEOTIDE SEQUENCE [LARGE SCALE GENOMIC DNA]</scope>
    <source>
        <strain evidence="1 2">KCTC 32990</strain>
    </source>
</reference>
<gene>
    <name evidence="1" type="ORF">GWK10_03300</name>
</gene>